<evidence type="ECO:0000313" key="1">
    <source>
        <dbReference type="EMBL" id="MPN40671.1"/>
    </source>
</evidence>
<dbReference type="EMBL" id="VSSQ01097234">
    <property type="protein sequence ID" value="MPN40671.1"/>
    <property type="molecule type" value="Genomic_DNA"/>
</dbReference>
<name>A0A645HNP7_9ZZZZ</name>
<gene>
    <name evidence="1" type="ORF">SDC9_188209</name>
</gene>
<reference evidence="1" key="1">
    <citation type="submission" date="2019-08" db="EMBL/GenBank/DDBJ databases">
        <authorList>
            <person name="Kucharzyk K."/>
            <person name="Murdoch R.W."/>
            <person name="Higgins S."/>
            <person name="Loffler F."/>
        </authorList>
    </citation>
    <scope>NUCLEOTIDE SEQUENCE</scope>
</reference>
<sequence>MTSQVYRNILDTIKGGITIRLYRLNLIQIKLQDLEHQGTLLG</sequence>
<accession>A0A645HNP7</accession>
<proteinExistence type="predicted"/>
<dbReference type="AlphaFoldDB" id="A0A645HNP7"/>
<protein>
    <submittedName>
        <fullName evidence="1">Uncharacterized protein</fullName>
    </submittedName>
</protein>
<comment type="caution">
    <text evidence="1">The sequence shown here is derived from an EMBL/GenBank/DDBJ whole genome shotgun (WGS) entry which is preliminary data.</text>
</comment>
<organism evidence="1">
    <name type="scientific">bioreactor metagenome</name>
    <dbReference type="NCBI Taxonomy" id="1076179"/>
    <lineage>
        <taxon>unclassified sequences</taxon>
        <taxon>metagenomes</taxon>
        <taxon>ecological metagenomes</taxon>
    </lineage>
</organism>